<dbReference type="Proteomes" id="UP001305647">
    <property type="component" value="Unassembled WGS sequence"/>
</dbReference>
<reference evidence="1" key="2">
    <citation type="submission" date="2023-05" db="EMBL/GenBank/DDBJ databases">
        <authorList>
            <consortium name="Lawrence Berkeley National Laboratory"/>
            <person name="Steindorff A."/>
            <person name="Hensen N."/>
            <person name="Bonometti L."/>
            <person name="Westerberg I."/>
            <person name="Brannstrom I.O."/>
            <person name="Guillou S."/>
            <person name="Cros-Aarteil S."/>
            <person name="Calhoun S."/>
            <person name="Haridas S."/>
            <person name="Kuo A."/>
            <person name="Mondo S."/>
            <person name="Pangilinan J."/>
            <person name="Riley R."/>
            <person name="Labutti K."/>
            <person name="Andreopoulos B."/>
            <person name="Lipzen A."/>
            <person name="Chen C."/>
            <person name="Yanf M."/>
            <person name="Daum C."/>
            <person name="Ng V."/>
            <person name="Clum A."/>
            <person name="Ohm R."/>
            <person name="Martin F."/>
            <person name="Silar P."/>
            <person name="Natvig D."/>
            <person name="Lalanne C."/>
            <person name="Gautier V."/>
            <person name="Ament-Velasquez S.L."/>
            <person name="Kruys A."/>
            <person name="Hutchinson M.I."/>
            <person name="Powell A.J."/>
            <person name="Barry K."/>
            <person name="Miller A.N."/>
            <person name="Grigoriev I.V."/>
            <person name="Debuchy R."/>
            <person name="Gladieux P."/>
            <person name="Thoren M.H."/>
            <person name="Johannesson H."/>
        </authorList>
    </citation>
    <scope>NUCLEOTIDE SEQUENCE</scope>
    <source>
        <strain evidence="1">CBS 757.83</strain>
    </source>
</reference>
<keyword evidence="2" id="KW-1185">Reference proteome</keyword>
<protein>
    <submittedName>
        <fullName evidence="1">Uncharacterized protein</fullName>
    </submittedName>
</protein>
<name>A0AAN6Q390_9PEZI</name>
<dbReference type="EMBL" id="MU863630">
    <property type="protein sequence ID" value="KAK4102774.1"/>
    <property type="molecule type" value="Genomic_DNA"/>
</dbReference>
<organism evidence="1 2">
    <name type="scientific">Parathielavia hyrcaniae</name>
    <dbReference type="NCBI Taxonomy" id="113614"/>
    <lineage>
        <taxon>Eukaryota</taxon>
        <taxon>Fungi</taxon>
        <taxon>Dikarya</taxon>
        <taxon>Ascomycota</taxon>
        <taxon>Pezizomycotina</taxon>
        <taxon>Sordariomycetes</taxon>
        <taxon>Sordariomycetidae</taxon>
        <taxon>Sordariales</taxon>
        <taxon>Chaetomiaceae</taxon>
        <taxon>Parathielavia</taxon>
    </lineage>
</organism>
<evidence type="ECO:0000313" key="1">
    <source>
        <dbReference type="EMBL" id="KAK4102774.1"/>
    </source>
</evidence>
<reference evidence="1" key="1">
    <citation type="journal article" date="2023" name="Mol. Phylogenet. Evol.">
        <title>Genome-scale phylogeny and comparative genomics of the fungal order Sordariales.</title>
        <authorList>
            <person name="Hensen N."/>
            <person name="Bonometti L."/>
            <person name="Westerberg I."/>
            <person name="Brannstrom I.O."/>
            <person name="Guillou S."/>
            <person name="Cros-Aarteil S."/>
            <person name="Calhoun S."/>
            <person name="Haridas S."/>
            <person name="Kuo A."/>
            <person name="Mondo S."/>
            <person name="Pangilinan J."/>
            <person name="Riley R."/>
            <person name="LaButti K."/>
            <person name="Andreopoulos B."/>
            <person name="Lipzen A."/>
            <person name="Chen C."/>
            <person name="Yan M."/>
            <person name="Daum C."/>
            <person name="Ng V."/>
            <person name="Clum A."/>
            <person name="Steindorff A."/>
            <person name="Ohm R.A."/>
            <person name="Martin F."/>
            <person name="Silar P."/>
            <person name="Natvig D.O."/>
            <person name="Lalanne C."/>
            <person name="Gautier V."/>
            <person name="Ament-Velasquez S.L."/>
            <person name="Kruys A."/>
            <person name="Hutchinson M.I."/>
            <person name="Powell A.J."/>
            <person name="Barry K."/>
            <person name="Miller A.N."/>
            <person name="Grigoriev I.V."/>
            <person name="Debuchy R."/>
            <person name="Gladieux P."/>
            <person name="Hiltunen Thoren M."/>
            <person name="Johannesson H."/>
        </authorList>
    </citation>
    <scope>NUCLEOTIDE SEQUENCE</scope>
    <source>
        <strain evidence="1">CBS 757.83</strain>
    </source>
</reference>
<comment type="caution">
    <text evidence="1">The sequence shown here is derived from an EMBL/GenBank/DDBJ whole genome shotgun (WGS) entry which is preliminary data.</text>
</comment>
<dbReference type="AlphaFoldDB" id="A0AAN6Q390"/>
<gene>
    <name evidence="1" type="ORF">N658DRAFT_322923</name>
</gene>
<proteinExistence type="predicted"/>
<evidence type="ECO:0000313" key="2">
    <source>
        <dbReference type="Proteomes" id="UP001305647"/>
    </source>
</evidence>
<accession>A0AAN6Q390</accession>
<sequence length="156" mass="17319">MGRDRLRRFSPTHHQQNAGLSQSLMGLGLAPKAALSTLPVQKRTVVPMPEMGSWNRFAPLRALMLQSRSWLSAFYEATQNRASHSCIHPKRGLAPDTGIPGLCALGYLHDFIGNPSRAGAELRERRVSRAWDAKSYVQQAGKGEQSRIIEGQQRQS</sequence>